<reference evidence="1 2" key="1">
    <citation type="journal article" date="2019" name="Nat. Ecol. Evol.">
        <title>Megaphylogeny resolves global patterns of mushroom evolution.</title>
        <authorList>
            <person name="Varga T."/>
            <person name="Krizsan K."/>
            <person name="Foldi C."/>
            <person name="Dima B."/>
            <person name="Sanchez-Garcia M."/>
            <person name="Sanchez-Ramirez S."/>
            <person name="Szollosi G.J."/>
            <person name="Szarkandi J.G."/>
            <person name="Papp V."/>
            <person name="Albert L."/>
            <person name="Andreopoulos W."/>
            <person name="Angelini C."/>
            <person name="Antonin V."/>
            <person name="Barry K.W."/>
            <person name="Bougher N.L."/>
            <person name="Buchanan P."/>
            <person name="Buyck B."/>
            <person name="Bense V."/>
            <person name="Catcheside P."/>
            <person name="Chovatia M."/>
            <person name="Cooper J."/>
            <person name="Damon W."/>
            <person name="Desjardin D."/>
            <person name="Finy P."/>
            <person name="Geml J."/>
            <person name="Haridas S."/>
            <person name="Hughes K."/>
            <person name="Justo A."/>
            <person name="Karasinski D."/>
            <person name="Kautmanova I."/>
            <person name="Kiss B."/>
            <person name="Kocsube S."/>
            <person name="Kotiranta H."/>
            <person name="LaButti K.M."/>
            <person name="Lechner B.E."/>
            <person name="Liimatainen K."/>
            <person name="Lipzen A."/>
            <person name="Lukacs Z."/>
            <person name="Mihaltcheva S."/>
            <person name="Morgado L.N."/>
            <person name="Niskanen T."/>
            <person name="Noordeloos M.E."/>
            <person name="Ohm R.A."/>
            <person name="Ortiz-Santana B."/>
            <person name="Ovrebo C."/>
            <person name="Racz N."/>
            <person name="Riley R."/>
            <person name="Savchenko A."/>
            <person name="Shiryaev A."/>
            <person name="Soop K."/>
            <person name="Spirin V."/>
            <person name="Szebenyi C."/>
            <person name="Tomsovsky M."/>
            <person name="Tulloss R.E."/>
            <person name="Uehling J."/>
            <person name="Grigoriev I.V."/>
            <person name="Vagvolgyi C."/>
            <person name="Papp T."/>
            <person name="Martin F.M."/>
            <person name="Miettinen O."/>
            <person name="Hibbett D.S."/>
            <person name="Nagy L.G."/>
        </authorList>
    </citation>
    <scope>NUCLEOTIDE SEQUENCE [LARGE SCALE GENOMIC DNA]</scope>
    <source>
        <strain evidence="1 2">OMC1185</strain>
    </source>
</reference>
<dbReference type="AlphaFoldDB" id="A0A5C3N102"/>
<gene>
    <name evidence="1" type="ORF">OE88DRAFT_1659946</name>
</gene>
<dbReference type="EMBL" id="ML213512">
    <property type="protein sequence ID" value="TFK50843.1"/>
    <property type="molecule type" value="Genomic_DNA"/>
</dbReference>
<sequence>MSNTLPETFQSIIYLPGSEERSFEELRIMDYLFAYSTTSAPPVPCPEGQALRGTESERATYGLSPSTFQPTAITPRMEAELFLFEFSSPHQVVLIADSVNNFITVL</sequence>
<accession>A0A5C3N102</accession>
<proteinExistence type="predicted"/>
<keyword evidence="2" id="KW-1185">Reference proteome</keyword>
<evidence type="ECO:0000313" key="1">
    <source>
        <dbReference type="EMBL" id="TFK50843.1"/>
    </source>
</evidence>
<organism evidence="1 2">
    <name type="scientific">Heliocybe sulcata</name>
    <dbReference type="NCBI Taxonomy" id="5364"/>
    <lineage>
        <taxon>Eukaryota</taxon>
        <taxon>Fungi</taxon>
        <taxon>Dikarya</taxon>
        <taxon>Basidiomycota</taxon>
        <taxon>Agaricomycotina</taxon>
        <taxon>Agaricomycetes</taxon>
        <taxon>Gloeophyllales</taxon>
        <taxon>Gloeophyllaceae</taxon>
        <taxon>Heliocybe</taxon>
    </lineage>
</organism>
<dbReference type="Proteomes" id="UP000305948">
    <property type="component" value="Unassembled WGS sequence"/>
</dbReference>
<name>A0A5C3N102_9AGAM</name>
<protein>
    <submittedName>
        <fullName evidence="1">Uncharacterized protein</fullName>
    </submittedName>
</protein>
<evidence type="ECO:0000313" key="2">
    <source>
        <dbReference type="Proteomes" id="UP000305948"/>
    </source>
</evidence>
<dbReference type="OrthoDB" id="3234974at2759"/>